<organism evidence="2 3">
    <name type="scientific">Nonomuraea guangzhouensis</name>
    <dbReference type="NCBI Taxonomy" id="1291555"/>
    <lineage>
        <taxon>Bacteria</taxon>
        <taxon>Bacillati</taxon>
        <taxon>Actinomycetota</taxon>
        <taxon>Actinomycetes</taxon>
        <taxon>Streptosporangiales</taxon>
        <taxon>Streptosporangiaceae</taxon>
        <taxon>Nonomuraea</taxon>
    </lineage>
</organism>
<evidence type="ECO:0000313" key="3">
    <source>
        <dbReference type="Proteomes" id="UP001597097"/>
    </source>
</evidence>
<keyword evidence="3" id="KW-1185">Reference proteome</keyword>
<name>A0ABW4G837_9ACTN</name>
<accession>A0ABW4G837</accession>
<protein>
    <recommendedName>
        <fullName evidence="4">ABC transporter permease</fullName>
    </recommendedName>
</protein>
<dbReference type="Proteomes" id="UP001597097">
    <property type="component" value="Unassembled WGS sequence"/>
</dbReference>
<evidence type="ECO:0000313" key="2">
    <source>
        <dbReference type="EMBL" id="MFD1537547.1"/>
    </source>
</evidence>
<proteinExistence type="predicted"/>
<comment type="caution">
    <text evidence="2">The sequence shown here is derived from an EMBL/GenBank/DDBJ whole genome shotgun (WGS) entry which is preliminary data.</text>
</comment>
<keyword evidence="1" id="KW-0472">Membrane</keyword>
<gene>
    <name evidence="2" type="ORF">ACFSJ0_10915</name>
</gene>
<reference evidence="3" key="1">
    <citation type="journal article" date="2019" name="Int. J. Syst. Evol. Microbiol.">
        <title>The Global Catalogue of Microorganisms (GCM) 10K type strain sequencing project: providing services to taxonomists for standard genome sequencing and annotation.</title>
        <authorList>
            <consortium name="The Broad Institute Genomics Platform"/>
            <consortium name="The Broad Institute Genome Sequencing Center for Infectious Disease"/>
            <person name="Wu L."/>
            <person name="Ma J."/>
        </authorList>
    </citation>
    <scope>NUCLEOTIDE SEQUENCE [LARGE SCALE GENOMIC DNA]</scope>
    <source>
        <strain evidence="3">CGMCC 1.15399</strain>
    </source>
</reference>
<evidence type="ECO:0008006" key="4">
    <source>
        <dbReference type="Google" id="ProtNLM"/>
    </source>
</evidence>
<feature type="transmembrane region" description="Helical" evidence="1">
    <location>
        <begin position="21"/>
        <end position="42"/>
    </location>
</feature>
<sequence>MRRSTSSPGPRHTRPVIAKALSRWGHLLQPIVLIALGLLILIQGGAFGL</sequence>
<evidence type="ECO:0000256" key="1">
    <source>
        <dbReference type="SAM" id="Phobius"/>
    </source>
</evidence>
<dbReference type="EMBL" id="JBHUCM010000010">
    <property type="protein sequence ID" value="MFD1537547.1"/>
    <property type="molecule type" value="Genomic_DNA"/>
</dbReference>
<dbReference type="RefSeq" id="WP_219534633.1">
    <property type="nucleotide sequence ID" value="NZ_JAHKRM010000023.1"/>
</dbReference>
<keyword evidence="1" id="KW-1133">Transmembrane helix</keyword>
<keyword evidence="1" id="KW-0812">Transmembrane</keyword>